<gene>
    <name evidence="2" type="ORF">OG626_36925</name>
</gene>
<organism evidence="2">
    <name type="scientific">Streptomyces sp. NBC_01401</name>
    <dbReference type="NCBI Taxonomy" id="2903854"/>
    <lineage>
        <taxon>Bacteria</taxon>
        <taxon>Bacillati</taxon>
        <taxon>Actinomycetota</taxon>
        <taxon>Actinomycetes</taxon>
        <taxon>Kitasatosporales</taxon>
        <taxon>Streptomycetaceae</taxon>
        <taxon>Streptomyces</taxon>
    </lineage>
</organism>
<dbReference type="AlphaFoldDB" id="A0AAU3H6I2"/>
<sequence length="435" mass="48448">MFARRAGWDGREGPRPVLVIAPGVVSLGWPDVARRERTAERAQETARKRASDLGRYLAEYVGDPAEDEPTRTVQVWSAKSRSRMTRVLAELDYAPMLRLGLKLPMSTLTYPGDWLLVAPTGAAVKRHMTIFYRRFSRAWGFEWLGIWKLEFQRRGAPHIHLWGPRPEGPAGEFRRMTQVRYRKAVGDGLPYAEWLSVVWTDIVFADIETAMAEAETKTGRPDPRREHAAEQKRRHGLAGTGVDLKEGGRMTDPKRLAVYFSKHGSFGAKEYQNEVPTEWQAPGCGPGRFWGYRGLEKATAGVELAPADAVFVARTMRRLARSQGVTRQVTVRRTVGGGQVRSKYPDVIGIGGTAYLPQAKTRYRKVRRPVVRLASGAGFLCVNDGPSIAAGLARALERRVQDSASARRSAEGAEAKLARLRAAADNRQLSRGLFQ</sequence>
<name>A0AAU3H6I2_9ACTN</name>
<evidence type="ECO:0000256" key="1">
    <source>
        <dbReference type="SAM" id="MobiDB-lite"/>
    </source>
</evidence>
<evidence type="ECO:0008006" key="3">
    <source>
        <dbReference type="Google" id="ProtNLM"/>
    </source>
</evidence>
<proteinExistence type="predicted"/>
<accession>A0AAU3H6I2</accession>
<dbReference type="EMBL" id="CP109537">
    <property type="protein sequence ID" value="WTZ00493.1"/>
    <property type="molecule type" value="Genomic_DNA"/>
</dbReference>
<feature type="region of interest" description="Disordered" evidence="1">
    <location>
        <begin position="214"/>
        <end position="246"/>
    </location>
</feature>
<evidence type="ECO:0000313" key="2">
    <source>
        <dbReference type="EMBL" id="WTZ00493.1"/>
    </source>
</evidence>
<reference evidence="2" key="1">
    <citation type="submission" date="2022-10" db="EMBL/GenBank/DDBJ databases">
        <title>The complete genomes of actinobacterial strains from the NBC collection.</title>
        <authorList>
            <person name="Joergensen T.S."/>
            <person name="Alvarez Arevalo M."/>
            <person name="Sterndorff E.B."/>
            <person name="Faurdal D."/>
            <person name="Vuksanovic O."/>
            <person name="Mourched A.-S."/>
            <person name="Charusanti P."/>
            <person name="Shaw S."/>
            <person name="Blin K."/>
            <person name="Weber T."/>
        </authorList>
    </citation>
    <scope>NUCLEOTIDE SEQUENCE</scope>
    <source>
        <strain evidence="2">NBC_01401</strain>
    </source>
</reference>
<feature type="compositionally biased region" description="Basic and acidic residues" evidence="1">
    <location>
        <begin position="214"/>
        <end position="231"/>
    </location>
</feature>
<protein>
    <recommendedName>
        <fullName evidence="3">Replication initiation protein</fullName>
    </recommendedName>
</protein>